<gene>
    <name evidence="2 3" type="primary">LOC115230359</name>
</gene>
<dbReference type="RefSeq" id="XP_036355522.1">
    <property type="nucleotide sequence ID" value="XM_036499629.1"/>
</dbReference>
<protein>
    <submittedName>
        <fullName evidence="2 3">Uncharacterized protein LOC115230359</fullName>
    </submittedName>
</protein>
<name>A0A6P7TXE9_9MOLL</name>
<dbReference type="GO" id="GO:0005886">
    <property type="term" value="C:plasma membrane"/>
    <property type="evidence" value="ECO:0007669"/>
    <property type="project" value="TreeGrafter"/>
</dbReference>
<reference evidence="2 3" key="1">
    <citation type="submission" date="2025-08" db="UniProtKB">
        <authorList>
            <consortium name="RefSeq"/>
        </authorList>
    </citation>
    <scope>IDENTIFICATION</scope>
</reference>
<evidence type="ECO:0000313" key="2">
    <source>
        <dbReference type="RefSeq" id="XP_029656423.2"/>
    </source>
</evidence>
<dbReference type="PANTHER" id="PTHR36300">
    <property type="entry name" value="RAW, ISOFORM A"/>
    <property type="match status" value="1"/>
</dbReference>
<accession>A0A6P7TXE9</accession>
<keyword evidence="1" id="KW-1185">Reference proteome</keyword>
<dbReference type="AlphaFoldDB" id="A0A6P7TXE9"/>
<sequence>MRMIKLNDIVFLGGSCNPSNWRKEIAIPYLNNLNISYYNPQVDNWTPDLVKQEDLIKKSCKCLLFVISEETRGIASMVEVAYLSSMKRHVILVMKDTFNFKTSTDNEQIELYKARKVIEEIMRVNNLYKTDNIAKALEQCVKTINQENVEMNTNLRDVNLNAEDLNYYDVYIYVSDDLSD</sequence>
<dbReference type="Gene3D" id="3.40.50.450">
    <property type="match status" value="1"/>
</dbReference>
<dbReference type="Proteomes" id="UP000515154">
    <property type="component" value="Unplaced"/>
</dbReference>
<dbReference type="RefSeq" id="XP_029656423.2">
    <property type="nucleotide sequence ID" value="XM_029800563.2"/>
</dbReference>
<proteinExistence type="predicted"/>
<dbReference type="PANTHER" id="PTHR36300:SF1">
    <property type="entry name" value="RAW, ISOFORM A"/>
    <property type="match status" value="1"/>
</dbReference>
<dbReference type="Pfam" id="PF15891">
    <property type="entry name" value="Nuc_deoxyri_tr2"/>
    <property type="match status" value="1"/>
</dbReference>
<dbReference type="InterPro" id="IPR039470">
    <property type="entry name" value="Nuc_deoxyri_tr2"/>
</dbReference>
<dbReference type="KEGG" id="osn:115230359"/>
<organism evidence="1 2">
    <name type="scientific">Octopus sinensis</name>
    <name type="common">East Asian common octopus</name>
    <dbReference type="NCBI Taxonomy" id="2607531"/>
    <lineage>
        <taxon>Eukaryota</taxon>
        <taxon>Metazoa</taxon>
        <taxon>Spiralia</taxon>
        <taxon>Lophotrochozoa</taxon>
        <taxon>Mollusca</taxon>
        <taxon>Cephalopoda</taxon>
        <taxon>Coleoidea</taxon>
        <taxon>Octopodiformes</taxon>
        <taxon>Octopoda</taxon>
        <taxon>Incirrata</taxon>
        <taxon>Octopodidae</taxon>
        <taxon>Octopus</taxon>
    </lineage>
</organism>
<evidence type="ECO:0000313" key="3">
    <source>
        <dbReference type="RefSeq" id="XP_036355522.1"/>
    </source>
</evidence>
<evidence type="ECO:0000313" key="1">
    <source>
        <dbReference type="Proteomes" id="UP000515154"/>
    </source>
</evidence>